<evidence type="ECO:0000313" key="11">
    <source>
        <dbReference type="Proteomes" id="UP001642464"/>
    </source>
</evidence>
<dbReference type="SUPFAM" id="SSF161084">
    <property type="entry name" value="MAPEG domain-like"/>
    <property type="match status" value="1"/>
</dbReference>
<reference evidence="10 11" key="1">
    <citation type="submission" date="2024-02" db="EMBL/GenBank/DDBJ databases">
        <authorList>
            <person name="Chen Y."/>
            <person name="Shah S."/>
            <person name="Dougan E. K."/>
            <person name="Thang M."/>
            <person name="Chan C."/>
        </authorList>
    </citation>
    <scope>NUCLEOTIDE SEQUENCE [LARGE SCALE GENOMIC DNA]</scope>
</reference>
<evidence type="ECO:0000256" key="2">
    <source>
        <dbReference type="ARBA" id="ARBA00022679"/>
    </source>
</evidence>
<comment type="caution">
    <text evidence="10">The sequence shown here is derived from an EMBL/GenBank/DDBJ whole genome shotgun (WGS) entry which is preliminary data.</text>
</comment>
<keyword evidence="8" id="KW-0732">Signal</keyword>
<dbReference type="InterPro" id="IPR016181">
    <property type="entry name" value="Acyl_CoA_acyltransferase"/>
</dbReference>
<evidence type="ECO:0000256" key="5">
    <source>
        <dbReference type="ARBA" id="ARBA00023136"/>
    </source>
</evidence>
<dbReference type="EMBL" id="CAXAMM010016668">
    <property type="protein sequence ID" value="CAK9039450.1"/>
    <property type="molecule type" value="Genomic_DNA"/>
</dbReference>
<sequence>MAIALLSVGLLAVLVFLLGANVSRERQSVAVTQHEAEADPKSSLRKAIRAHGNCIEYVPMLSLMILALGLRLPLLPWWIAALMLGVFDNPINARSAKAFLADGNHMLVVAMDEERDNLVVGFASGVKMLHPDKDAPELFINEVGVAPAYQRRGVATAIMQALFTAAKKARCRIGWLAVDEDNDGALAFYKALGGKPPERQIHIDFELT</sequence>
<keyword evidence="4 7" id="KW-1133">Transmembrane helix</keyword>
<dbReference type="InterPro" id="IPR001129">
    <property type="entry name" value="Membr-assoc_MAPEG"/>
</dbReference>
<dbReference type="Gene3D" id="1.20.120.550">
    <property type="entry name" value="Membrane associated eicosanoid/glutathione metabolism-like domain"/>
    <property type="match status" value="1"/>
</dbReference>
<evidence type="ECO:0000259" key="9">
    <source>
        <dbReference type="PROSITE" id="PS51186"/>
    </source>
</evidence>
<protein>
    <submittedName>
        <fullName evidence="10">GNAT family N-acetyltransferase</fullName>
    </submittedName>
</protein>
<dbReference type="InterPro" id="IPR000182">
    <property type="entry name" value="GNAT_dom"/>
</dbReference>
<gene>
    <name evidence="10" type="ORF">SCF082_LOCUS23079</name>
</gene>
<name>A0ABP0LJS8_9DINO</name>
<evidence type="ECO:0000313" key="10">
    <source>
        <dbReference type="EMBL" id="CAK9039450.1"/>
    </source>
</evidence>
<dbReference type="Gene3D" id="3.40.630.30">
    <property type="match status" value="1"/>
</dbReference>
<dbReference type="InterPro" id="IPR023352">
    <property type="entry name" value="MAPEG-like_dom_sf"/>
</dbReference>
<dbReference type="InterPro" id="IPR050832">
    <property type="entry name" value="Bact_Acetyltransf"/>
</dbReference>
<feature type="signal peptide" evidence="8">
    <location>
        <begin position="1"/>
        <end position="19"/>
    </location>
</feature>
<feature type="chain" id="PRO_5046687879" evidence="8">
    <location>
        <begin position="20"/>
        <end position="208"/>
    </location>
</feature>
<comment type="subcellular location">
    <subcellularLocation>
        <location evidence="1">Membrane</location>
    </subcellularLocation>
</comment>
<evidence type="ECO:0000256" key="4">
    <source>
        <dbReference type="ARBA" id="ARBA00022989"/>
    </source>
</evidence>
<organism evidence="10 11">
    <name type="scientific">Durusdinium trenchii</name>
    <dbReference type="NCBI Taxonomy" id="1381693"/>
    <lineage>
        <taxon>Eukaryota</taxon>
        <taxon>Sar</taxon>
        <taxon>Alveolata</taxon>
        <taxon>Dinophyceae</taxon>
        <taxon>Suessiales</taxon>
        <taxon>Symbiodiniaceae</taxon>
        <taxon>Durusdinium</taxon>
    </lineage>
</organism>
<keyword evidence="2" id="KW-0808">Transferase</keyword>
<keyword evidence="6" id="KW-0012">Acyltransferase</keyword>
<dbReference type="PANTHER" id="PTHR43877">
    <property type="entry name" value="AMINOALKYLPHOSPHONATE N-ACETYLTRANSFERASE-RELATED-RELATED"/>
    <property type="match status" value="1"/>
</dbReference>
<dbReference type="PANTHER" id="PTHR43877:SF1">
    <property type="entry name" value="ACETYLTRANSFERASE"/>
    <property type="match status" value="1"/>
</dbReference>
<evidence type="ECO:0000256" key="8">
    <source>
        <dbReference type="SAM" id="SignalP"/>
    </source>
</evidence>
<proteinExistence type="predicted"/>
<accession>A0ABP0LJS8</accession>
<keyword evidence="3 7" id="KW-0812">Transmembrane</keyword>
<evidence type="ECO:0000256" key="1">
    <source>
        <dbReference type="ARBA" id="ARBA00004370"/>
    </source>
</evidence>
<dbReference type="Proteomes" id="UP001642464">
    <property type="component" value="Unassembled WGS sequence"/>
</dbReference>
<feature type="domain" description="N-acetyltransferase" evidence="9">
    <location>
        <begin position="70"/>
        <end position="208"/>
    </location>
</feature>
<evidence type="ECO:0000256" key="7">
    <source>
        <dbReference type="SAM" id="Phobius"/>
    </source>
</evidence>
<evidence type="ECO:0000256" key="6">
    <source>
        <dbReference type="ARBA" id="ARBA00023315"/>
    </source>
</evidence>
<feature type="transmembrane region" description="Helical" evidence="7">
    <location>
        <begin position="60"/>
        <end position="87"/>
    </location>
</feature>
<keyword evidence="5 7" id="KW-0472">Membrane</keyword>
<dbReference type="PROSITE" id="PS51186">
    <property type="entry name" value="GNAT"/>
    <property type="match status" value="1"/>
</dbReference>
<dbReference type="Pfam" id="PF00583">
    <property type="entry name" value="Acetyltransf_1"/>
    <property type="match status" value="1"/>
</dbReference>
<keyword evidence="11" id="KW-1185">Reference proteome</keyword>
<dbReference type="SUPFAM" id="SSF55729">
    <property type="entry name" value="Acyl-CoA N-acyltransferases (Nat)"/>
    <property type="match status" value="1"/>
</dbReference>
<dbReference type="Pfam" id="PF01124">
    <property type="entry name" value="MAPEG"/>
    <property type="match status" value="1"/>
</dbReference>
<dbReference type="CDD" id="cd04301">
    <property type="entry name" value="NAT_SF"/>
    <property type="match status" value="1"/>
</dbReference>
<evidence type="ECO:0000256" key="3">
    <source>
        <dbReference type="ARBA" id="ARBA00022692"/>
    </source>
</evidence>